<evidence type="ECO:0000313" key="1">
    <source>
        <dbReference type="EMBL" id="PWN52807.1"/>
    </source>
</evidence>
<accession>A0ACD0P475</accession>
<dbReference type="EMBL" id="KZ819757">
    <property type="protein sequence ID" value="PWN52807.1"/>
    <property type="molecule type" value="Genomic_DNA"/>
</dbReference>
<evidence type="ECO:0000313" key="2">
    <source>
        <dbReference type="Proteomes" id="UP000245626"/>
    </source>
</evidence>
<reference evidence="1 2" key="1">
    <citation type="journal article" date="2018" name="Mol. Biol. Evol.">
        <title>Broad Genomic Sampling Reveals a Smut Pathogenic Ancestry of the Fungal Clade Ustilaginomycotina.</title>
        <authorList>
            <person name="Kijpornyongpan T."/>
            <person name="Mondo S.J."/>
            <person name="Barry K."/>
            <person name="Sandor L."/>
            <person name="Lee J."/>
            <person name="Lipzen A."/>
            <person name="Pangilinan J."/>
            <person name="LaButti K."/>
            <person name="Hainaut M."/>
            <person name="Henrissat B."/>
            <person name="Grigoriev I.V."/>
            <person name="Spatafora J.W."/>
            <person name="Aime M.C."/>
        </authorList>
    </citation>
    <scope>NUCLEOTIDE SEQUENCE [LARGE SCALE GENOMIC DNA]</scope>
    <source>
        <strain evidence="1 2">SA 807</strain>
    </source>
</reference>
<keyword evidence="2" id="KW-1185">Reference proteome</keyword>
<gene>
    <name evidence="1" type="ORF">IE53DRAFT_360498</name>
</gene>
<sequence length="226" mass="26173">MSTADIHHWPESSRLVCELCCRAKRKSEFSKQAFSKYRRLYSQAVAMGSDTTQVRIKCRICAQTYHERTHNLSRKCAQCKKVKPLKDDFYSKGAHNNKQEIQICWDCWRERRFEGSDSDEDPQLDDEDLVLEDFDYSDSDAEDPKPRRSPPPSSHDNEEMRVLRSDLPVSTASSSNDTKNKNSTVASQRRIPGWRPPNAISSEQPIEPRREDPRRASLENALPTWL</sequence>
<protein>
    <submittedName>
        <fullName evidence="1">Uncharacterized protein</fullName>
    </submittedName>
</protein>
<organism evidence="1 2">
    <name type="scientific">Violaceomyces palustris</name>
    <dbReference type="NCBI Taxonomy" id="1673888"/>
    <lineage>
        <taxon>Eukaryota</taxon>
        <taxon>Fungi</taxon>
        <taxon>Dikarya</taxon>
        <taxon>Basidiomycota</taxon>
        <taxon>Ustilaginomycotina</taxon>
        <taxon>Ustilaginomycetes</taxon>
        <taxon>Violaceomycetales</taxon>
        <taxon>Violaceomycetaceae</taxon>
        <taxon>Violaceomyces</taxon>
    </lineage>
</organism>
<name>A0ACD0P475_9BASI</name>
<proteinExistence type="predicted"/>
<dbReference type="Proteomes" id="UP000245626">
    <property type="component" value="Unassembled WGS sequence"/>
</dbReference>